<keyword evidence="1" id="KW-0812">Transmembrane</keyword>
<proteinExistence type="predicted"/>
<evidence type="ECO:0000313" key="3">
    <source>
        <dbReference type="Proteomes" id="UP000000268"/>
    </source>
</evidence>
<organism evidence="2 3">
    <name type="scientific">Acaryochloris marina (strain MBIC 11017)</name>
    <dbReference type="NCBI Taxonomy" id="329726"/>
    <lineage>
        <taxon>Bacteria</taxon>
        <taxon>Bacillati</taxon>
        <taxon>Cyanobacteriota</taxon>
        <taxon>Cyanophyceae</taxon>
        <taxon>Acaryochloridales</taxon>
        <taxon>Acaryochloridaceae</taxon>
        <taxon>Acaryochloris</taxon>
    </lineage>
</organism>
<dbReference type="AlphaFoldDB" id="B0CD86"/>
<dbReference type="STRING" id="329726.AM1_0628"/>
<keyword evidence="3" id="KW-1185">Reference proteome</keyword>
<dbReference type="eggNOG" id="ENOG5032U1J">
    <property type="taxonomic scope" value="Bacteria"/>
</dbReference>
<name>B0CD86_ACAM1</name>
<protein>
    <submittedName>
        <fullName evidence="2">Uncharacterized protein</fullName>
    </submittedName>
</protein>
<feature type="transmembrane region" description="Helical" evidence="1">
    <location>
        <begin position="20"/>
        <end position="42"/>
    </location>
</feature>
<accession>B0CD86</accession>
<keyword evidence="1" id="KW-0472">Membrane</keyword>
<dbReference type="OrthoDB" id="571265at2"/>
<feature type="transmembrane region" description="Helical" evidence="1">
    <location>
        <begin position="256"/>
        <end position="273"/>
    </location>
</feature>
<dbReference type="EMBL" id="CP000828">
    <property type="protein sequence ID" value="ABW25677.1"/>
    <property type="molecule type" value="Genomic_DNA"/>
</dbReference>
<reference evidence="2 3" key="1">
    <citation type="journal article" date="2008" name="Proc. Natl. Acad. Sci. U.S.A.">
        <title>Niche adaptation and genome expansion in the chlorophyll d-producing cyanobacterium Acaryochloris marina.</title>
        <authorList>
            <person name="Swingley W.D."/>
            <person name="Chen M."/>
            <person name="Cheung P.C."/>
            <person name="Conrad A.L."/>
            <person name="Dejesa L.C."/>
            <person name="Hao J."/>
            <person name="Honchak B.M."/>
            <person name="Karbach L.E."/>
            <person name="Kurdoglu A."/>
            <person name="Lahiri S."/>
            <person name="Mastrian S.D."/>
            <person name="Miyashita H."/>
            <person name="Page L."/>
            <person name="Ramakrishna P."/>
            <person name="Satoh S."/>
            <person name="Sattley W.M."/>
            <person name="Shimada Y."/>
            <person name="Taylor H.L."/>
            <person name="Tomo T."/>
            <person name="Tsuchiya T."/>
            <person name="Wang Z.T."/>
            <person name="Raymond J."/>
            <person name="Mimuro M."/>
            <person name="Blankenship R.E."/>
            <person name="Touchman J.W."/>
        </authorList>
    </citation>
    <scope>NUCLEOTIDE SEQUENCE [LARGE SCALE GENOMIC DNA]</scope>
    <source>
        <strain evidence="3">MBIC 11017</strain>
    </source>
</reference>
<gene>
    <name evidence="2" type="ordered locus">AM1_0628</name>
</gene>
<evidence type="ECO:0000313" key="2">
    <source>
        <dbReference type="EMBL" id="ABW25677.1"/>
    </source>
</evidence>
<dbReference type="KEGG" id="amr:AM1_0628"/>
<dbReference type="Proteomes" id="UP000000268">
    <property type="component" value="Chromosome"/>
</dbReference>
<evidence type="ECO:0000256" key="1">
    <source>
        <dbReference type="SAM" id="Phobius"/>
    </source>
</evidence>
<dbReference type="HOGENOM" id="CLU_942675_0_0_3"/>
<sequence>MKMRRSFWTDRPRHVSKQEYNRYSFMVFGTVVTGGLGAMLLISSVLGMTTWQGNELAELPEMSISEALNHKGKGASPFKISGYLLASDPISMPDEPELKVLKGELQISAKFRDSGETTHEMLFEWQEQVDGVMLSQANRLQTSTQAISVDVDLAQLPLRTDRRARARLQYDGSSRTSRPIAIEYQDQTFPLADLPTTRTVTPKVLRQYFPSGEKVTLIASIESGQTSKLVAPLGQELKILRGSESDIRKTGATARLMFGLTSFVLLGVSYGLGTKAARLRHSFVVRSNQP</sequence>
<keyword evidence="1" id="KW-1133">Transmembrane helix</keyword>